<evidence type="ECO:0000313" key="2">
    <source>
        <dbReference type="Proteomes" id="UP000622533"/>
    </source>
</evidence>
<accession>A0A8J7AIY5</accession>
<proteinExistence type="predicted"/>
<dbReference type="Proteomes" id="UP000622533">
    <property type="component" value="Unassembled WGS sequence"/>
</dbReference>
<keyword evidence="2" id="KW-1185">Reference proteome</keyword>
<dbReference type="RefSeq" id="WP_193922363.1">
    <property type="nucleotide sequence ID" value="NZ_JADEXS020000006.1"/>
</dbReference>
<comment type="caution">
    <text evidence="1">The sequence shown here is derived from an EMBL/GenBank/DDBJ whole genome shotgun (WGS) entry which is preliminary data.</text>
</comment>
<protein>
    <submittedName>
        <fullName evidence="1">Uncharacterized protein</fullName>
    </submittedName>
</protein>
<name>A0A8J7AIY5_DESMC</name>
<gene>
    <name evidence="1" type="ORF">IQ276_30380</name>
</gene>
<sequence>MLNKRLNYNVPLDLTPAIRMLADMDGTTPAYWLRKALEKAVQERLGVNNGRQINLDNLEALRGE</sequence>
<evidence type="ECO:0000313" key="1">
    <source>
        <dbReference type="EMBL" id="MBE9026572.1"/>
    </source>
</evidence>
<reference evidence="1" key="1">
    <citation type="submission" date="2020-10" db="EMBL/GenBank/DDBJ databases">
        <authorList>
            <person name="Castelo-Branco R."/>
            <person name="Eusebio N."/>
            <person name="Adriana R."/>
            <person name="Vieira A."/>
            <person name="Brugerolle De Fraissinette N."/>
            <person name="Rezende De Castro R."/>
            <person name="Schneider M.P."/>
            <person name="Vasconcelos V."/>
            <person name="Leao P.N."/>
        </authorList>
    </citation>
    <scope>NUCLEOTIDE SEQUENCE</scope>
    <source>
        <strain evidence="1">LEGE 12446</strain>
    </source>
</reference>
<dbReference type="AlphaFoldDB" id="A0A8J7AIY5"/>
<organism evidence="1 2">
    <name type="scientific">Desmonostoc muscorum LEGE 12446</name>
    <dbReference type="NCBI Taxonomy" id="1828758"/>
    <lineage>
        <taxon>Bacteria</taxon>
        <taxon>Bacillati</taxon>
        <taxon>Cyanobacteriota</taxon>
        <taxon>Cyanophyceae</taxon>
        <taxon>Nostocales</taxon>
        <taxon>Nostocaceae</taxon>
        <taxon>Desmonostoc</taxon>
    </lineage>
</organism>
<dbReference type="EMBL" id="JADEXS010000633">
    <property type="protein sequence ID" value="MBE9026572.1"/>
    <property type="molecule type" value="Genomic_DNA"/>
</dbReference>